<dbReference type="OrthoDB" id="5290098at2"/>
<accession>A0A345Y8F4</accession>
<dbReference type="AlphaFoldDB" id="A0A345Y8F4"/>
<dbReference type="KEGG" id="ccah:DWG20_12565"/>
<feature type="short sequence motif" description="DGA/G" evidence="4">
    <location>
        <begin position="217"/>
        <end position="219"/>
    </location>
</feature>
<name>A0A345Y8F4_9NEIS</name>
<feature type="chain" id="PRO_5016873502" description="PNPLA domain-containing protein" evidence="5">
    <location>
        <begin position="23"/>
        <end position="742"/>
    </location>
</feature>
<dbReference type="GO" id="GO:0016042">
    <property type="term" value="P:lipid catabolic process"/>
    <property type="evidence" value="ECO:0007669"/>
    <property type="project" value="UniProtKB-UniRule"/>
</dbReference>
<dbReference type="InterPro" id="IPR002641">
    <property type="entry name" value="PNPLA_dom"/>
</dbReference>
<evidence type="ECO:0000256" key="2">
    <source>
        <dbReference type="ARBA" id="ARBA00022963"/>
    </source>
</evidence>
<dbReference type="PANTHER" id="PTHR14226">
    <property type="entry name" value="NEUROPATHY TARGET ESTERASE/SWISS CHEESE D.MELANOGASTER"/>
    <property type="match status" value="1"/>
</dbReference>
<dbReference type="PROSITE" id="PS51635">
    <property type="entry name" value="PNPLA"/>
    <property type="match status" value="1"/>
</dbReference>
<keyword evidence="5" id="KW-0732">Signal</keyword>
<dbReference type="SUPFAM" id="SSF52151">
    <property type="entry name" value="FabD/lysophospholipase-like"/>
    <property type="match status" value="1"/>
</dbReference>
<dbReference type="InterPro" id="IPR016035">
    <property type="entry name" value="Acyl_Trfase/lysoPLipase"/>
</dbReference>
<dbReference type="CDD" id="cd07205">
    <property type="entry name" value="Pat_PNPLA6_PNPLA7_NTE1_like"/>
    <property type="match status" value="1"/>
</dbReference>
<keyword evidence="2 4" id="KW-0442">Lipid degradation</keyword>
<keyword evidence="3 4" id="KW-0443">Lipid metabolism</keyword>
<evidence type="ECO:0000256" key="1">
    <source>
        <dbReference type="ARBA" id="ARBA00022801"/>
    </source>
</evidence>
<feature type="short sequence motif" description="GXSXG" evidence="4">
    <location>
        <begin position="70"/>
        <end position="74"/>
    </location>
</feature>
<feature type="short sequence motif" description="GXGXXG" evidence="4">
    <location>
        <begin position="43"/>
        <end position="48"/>
    </location>
</feature>
<dbReference type="EMBL" id="CP031337">
    <property type="protein sequence ID" value="AXK40206.1"/>
    <property type="molecule type" value="Genomic_DNA"/>
</dbReference>
<evidence type="ECO:0000313" key="8">
    <source>
        <dbReference type="Proteomes" id="UP000254537"/>
    </source>
</evidence>
<dbReference type="Pfam" id="PF01734">
    <property type="entry name" value="Patatin"/>
    <property type="match status" value="1"/>
</dbReference>
<dbReference type="Gene3D" id="3.40.1090.10">
    <property type="entry name" value="Cytosolic phospholipase A2 catalytic domain"/>
    <property type="match status" value="2"/>
</dbReference>
<feature type="signal peptide" evidence="5">
    <location>
        <begin position="1"/>
        <end position="22"/>
    </location>
</feature>
<sequence>MKRRHAAGWIALLLSLLTQAHAADEVGRAVAPAEPRIGLVLGGGGARGFAHLGVLKELERLRIPIACIAGTSAGALIGGMYASGVPLDDMAKAFREADWEQMLSGSPPRSSVPYDRKRDDYKNYFNLTLGVRDGGFRVPRSAINSQGIDVFIRRVVRDRSESDFDRLPIPFRAVATNLENGDAVVFDKGDLATVMRSSMAVPGLFDLMEVDGKLLVDGALARNLPIREAKGRCADRVIVVDVGSPTLKKDEINSLFDIVAQTSNLMVYRNEQEELKRLGPDDIVIRPDLDGYGSADFGKNAEIAARGRLAVAPVEARLAALSAPEPNYKLWHARLAPATPLPIDKVKVAKTSYVNSEELARALNDKEGKPQELDAVQEKLQTAFASGDYDRLSYSIDQENGRRVLTVMPLERAVGPNYLRFGVNLKSSTPGDSDFNFLAAHERVWLNSAGASWRNYLQVGDDKRFQTSLYQPLSAGSPLFVFGSYLWKEEMIPFFLLDHVRFADLQLSTSRFDVGGGAQLGQYGELRLGVYRQRQSVSVKTGDPAMFSGVTQAPVHSHGFAATLLIDQFDNPRWPRHGYFVSSALDFETERASGKQSQTFNGVADWAHTLGDTSLRLTGKYNSNLNGNRLETTPQMLGGFLNLSGYQQDELIGDSTALTRLMLYRRVATLPSALGSGLYIGGSLEAGRVWNWYNSAAPQDSRWITAGSLFLGADTLLGPFFVGFGNAKGGQLTGYLFLGVDY</sequence>
<evidence type="ECO:0000256" key="5">
    <source>
        <dbReference type="SAM" id="SignalP"/>
    </source>
</evidence>
<dbReference type="PANTHER" id="PTHR14226:SF29">
    <property type="entry name" value="NEUROPATHY TARGET ESTERASE SWS"/>
    <property type="match status" value="1"/>
</dbReference>
<feature type="active site" description="Proton acceptor" evidence="4">
    <location>
        <position position="217"/>
    </location>
</feature>
<feature type="domain" description="PNPLA" evidence="6">
    <location>
        <begin position="39"/>
        <end position="230"/>
    </location>
</feature>
<evidence type="ECO:0000256" key="3">
    <source>
        <dbReference type="ARBA" id="ARBA00023098"/>
    </source>
</evidence>
<evidence type="ECO:0000256" key="4">
    <source>
        <dbReference type="PROSITE-ProRule" id="PRU01161"/>
    </source>
</evidence>
<feature type="active site" description="Nucleophile" evidence="4">
    <location>
        <position position="72"/>
    </location>
</feature>
<dbReference type="GO" id="GO:0016787">
    <property type="term" value="F:hydrolase activity"/>
    <property type="evidence" value="ECO:0007669"/>
    <property type="project" value="UniProtKB-UniRule"/>
</dbReference>
<proteinExistence type="predicted"/>
<organism evidence="7 8">
    <name type="scientific">Crenobacter cavernae</name>
    <dbReference type="NCBI Taxonomy" id="2290923"/>
    <lineage>
        <taxon>Bacteria</taxon>
        <taxon>Pseudomonadati</taxon>
        <taxon>Pseudomonadota</taxon>
        <taxon>Betaproteobacteria</taxon>
        <taxon>Neisseriales</taxon>
        <taxon>Neisseriaceae</taxon>
        <taxon>Crenobacter</taxon>
    </lineage>
</organism>
<evidence type="ECO:0000259" key="6">
    <source>
        <dbReference type="PROSITE" id="PS51635"/>
    </source>
</evidence>
<keyword evidence="1 4" id="KW-0378">Hydrolase</keyword>
<evidence type="ECO:0000313" key="7">
    <source>
        <dbReference type="EMBL" id="AXK40206.1"/>
    </source>
</evidence>
<reference evidence="7 8" key="1">
    <citation type="submission" date="2018-07" db="EMBL/GenBank/DDBJ databases">
        <title>Crenobacter cavernae sp. nov., isolated from a karst cave.</title>
        <authorList>
            <person name="Zhu H."/>
        </authorList>
    </citation>
    <scope>NUCLEOTIDE SEQUENCE [LARGE SCALE GENOMIC DNA]</scope>
    <source>
        <strain evidence="7 8">K1W11S-77</strain>
    </source>
</reference>
<gene>
    <name evidence="7" type="ORF">DWG20_12565</name>
</gene>
<dbReference type="Proteomes" id="UP000254537">
    <property type="component" value="Chromosome"/>
</dbReference>
<dbReference type="InterPro" id="IPR050301">
    <property type="entry name" value="NTE"/>
</dbReference>
<dbReference type="RefSeq" id="WP_115434136.1">
    <property type="nucleotide sequence ID" value="NZ_CP031337.1"/>
</dbReference>
<protein>
    <recommendedName>
        <fullName evidence="6">PNPLA domain-containing protein</fullName>
    </recommendedName>
</protein>